<dbReference type="Proteomes" id="UP000016922">
    <property type="component" value="Unassembled WGS sequence"/>
</dbReference>
<keyword evidence="4" id="KW-1185">Reference proteome</keyword>
<feature type="region of interest" description="Disordered" evidence="1">
    <location>
        <begin position="112"/>
        <end position="164"/>
    </location>
</feature>
<dbReference type="GeneID" id="19467895"/>
<organism evidence="3 4">
    <name type="scientific">Glarea lozoyensis (strain ATCC 20868 / MF5171)</name>
    <dbReference type="NCBI Taxonomy" id="1116229"/>
    <lineage>
        <taxon>Eukaryota</taxon>
        <taxon>Fungi</taxon>
        <taxon>Dikarya</taxon>
        <taxon>Ascomycota</taxon>
        <taxon>Pezizomycotina</taxon>
        <taxon>Leotiomycetes</taxon>
        <taxon>Helotiales</taxon>
        <taxon>Helotiaceae</taxon>
        <taxon>Glarea</taxon>
    </lineage>
</organism>
<reference evidence="3 4" key="1">
    <citation type="journal article" date="2013" name="BMC Genomics">
        <title>Genomics-driven discovery of the pneumocandin biosynthetic gene cluster in the fungus Glarea lozoyensis.</title>
        <authorList>
            <person name="Chen L."/>
            <person name="Yue Q."/>
            <person name="Zhang X."/>
            <person name="Xiang M."/>
            <person name="Wang C."/>
            <person name="Li S."/>
            <person name="Che Y."/>
            <person name="Ortiz-Lopez F.J."/>
            <person name="Bills G.F."/>
            <person name="Liu X."/>
            <person name="An Z."/>
        </authorList>
    </citation>
    <scope>NUCLEOTIDE SEQUENCE [LARGE SCALE GENOMIC DNA]</scope>
    <source>
        <strain evidence="4">ATCC 20868 / MF5171</strain>
    </source>
</reference>
<evidence type="ECO:0000313" key="3">
    <source>
        <dbReference type="EMBL" id="EPE36684.1"/>
    </source>
</evidence>
<evidence type="ECO:0000256" key="2">
    <source>
        <dbReference type="SAM" id="SignalP"/>
    </source>
</evidence>
<name>S3DHR5_GLAL2</name>
<proteinExistence type="predicted"/>
<keyword evidence="2" id="KW-0732">Signal</keyword>
<dbReference type="EMBL" id="KE145352">
    <property type="protein sequence ID" value="EPE36684.1"/>
    <property type="molecule type" value="Genomic_DNA"/>
</dbReference>
<protein>
    <submittedName>
        <fullName evidence="3">Uncharacterized protein</fullName>
    </submittedName>
</protein>
<evidence type="ECO:0000313" key="4">
    <source>
        <dbReference type="Proteomes" id="UP000016922"/>
    </source>
</evidence>
<sequence>MKILYLITLIAPFLSQQAHSESTSCSTTSPSAHTTPHYLFAKSVLGTEIPIGAQPSGRTSTSTSTRTVTIQPTASELVSDFEKVIEGKPSTSPSAHATPYLLKARSPLESEVPLEADPSGTTSSSSTTATLESSTGDSPSNIDSLNEGEPSISNSSSPTTTMHLPVSTSSVVLGDSDSANLNGTEYPAMAASASALAASSSYNTSYMTSGGSSLNRTVGLLAVGTGALMVAGLMLG</sequence>
<dbReference type="KEGG" id="glz:GLAREA_08847"/>
<evidence type="ECO:0000256" key="1">
    <source>
        <dbReference type="SAM" id="MobiDB-lite"/>
    </source>
</evidence>
<gene>
    <name evidence="3" type="ORF">GLAREA_08847</name>
</gene>
<feature type="chain" id="PRO_5004508196" evidence="2">
    <location>
        <begin position="21"/>
        <end position="236"/>
    </location>
</feature>
<dbReference type="AlphaFoldDB" id="S3DHR5"/>
<feature type="signal peptide" evidence="2">
    <location>
        <begin position="1"/>
        <end position="20"/>
    </location>
</feature>
<dbReference type="HOGENOM" id="CLU_1175525_0_0_1"/>
<feature type="compositionally biased region" description="Low complexity" evidence="1">
    <location>
        <begin position="119"/>
        <end position="135"/>
    </location>
</feature>
<feature type="compositionally biased region" description="Low complexity" evidence="1">
    <location>
        <begin position="150"/>
        <end position="161"/>
    </location>
</feature>
<dbReference type="RefSeq" id="XP_008075999.1">
    <property type="nucleotide sequence ID" value="XM_008077808.1"/>
</dbReference>
<accession>S3DHR5</accession>